<proteinExistence type="predicted"/>
<evidence type="ECO:0000259" key="5">
    <source>
        <dbReference type="PROSITE" id="PS51448"/>
    </source>
</evidence>
<evidence type="ECO:0000256" key="1">
    <source>
        <dbReference type="ARBA" id="ARBA00004613"/>
    </source>
</evidence>
<feature type="disulfide bond" evidence="4">
    <location>
        <begin position="88"/>
        <end position="103"/>
    </location>
</feature>
<gene>
    <name evidence="6" type="ORF">BV898_14718</name>
</gene>
<feature type="disulfide bond" evidence="4">
    <location>
        <begin position="39"/>
        <end position="54"/>
    </location>
</feature>
<feature type="domain" description="P-type" evidence="5">
    <location>
        <begin position="26"/>
        <end position="70"/>
    </location>
</feature>
<dbReference type="PANTHER" id="PTHR13826:SF14">
    <property type="entry name" value="TREFOIL FACTOR 2"/>
    <property type="match status" value="1"/>
</dbReference>
<evidence type="ECO:0000256" key="3">
    <source>
        <dbReference type="ARBA" id="ARBA00023157"/>
    </source>
</evidence>
<dbReference type="EMBL" id="MTYJ01000185">
    <property type="protein sequence ID" value="OWA50193.1"/>
    <property type="molecule type" value="Genomic_DNA"/>
</dbReference>
<dbReference type="FunFam" id="4.10.110.10:FF:000006">
    <property type="entry name" value="Trefoil factor 1"/>
    <property type="match status" value="1"/>
</dbReference>
<feature type="disulfide bond" evidence="4">
    <location>
        <begin position="49"/>
        <end position="66"/>
    </location>
</feature>
<dbReference type="SUPFAM" id="SSF57492">
    <property type="entry name" value="Trefoil"/>
    <property type="match status" value="2"/>
</dbReference>
<sequence>MFPRFLRPWGTWAFLEMISVEGDIFGGCALPASSSRTECGFSGITEGQCRSKGCCFDNSKPGMKWCFLPRGLTDERACLIQNSRRNECGFKGITVRECLDRNCCYDTNALQIFCYKQN</sequence>
<keyword evidence="7" id="KW-1185">Reference proteome</keyword>
<feature type="domain" description="P-type" evidence="5">
    <location>
        <begin position="76"/>
        <end position="118"/>
    </location>
</feature>
<feature type="disulfide bond" evidence="4">
    <location>
        <begin position="78"/>
        <end position="104"/>
    </location>
</feature>
<accession>A0A9X6RJK6</accession>
<evidence type="ECO:0000256" key="2">
    <source>
        <dbReference type="ARBA" id="ARBA00022525"/>
    </source>
</evidence>
<dbReference type="GO" id="GO:0005615">
    <property type="term" value="C:extracellular space"/>
    <property type="evidence" value="ECO:0007669"/>
    <property type="project" value="TreeGrafter"/>
</dbReference>
<dbReference type="InterPro" id="IPR000519">
    <property type="entry name" value="P_trefoil_dom"/>
</dbReference>
<comment type="caution">
    <text evidence="4">Lacks conserved residue(s) required for the propagation of feature annotation.</text>
</comment>
<protein>
    <submittedName>
        <fullName evidence="6">Skin secretory protein xP2</fullName>
    </submittedName>
</protein>
<dbReference type="PROSITE" id="PS51448">
    <property type="entry name" value="P_TREFOIL_2"/>
    <property type="match status" value="2"/>
</dbReference>
<name>A0A9X6RJK6_HYPEX</name>
<keyword evidence="3 4" id="KW-1015">Disulfide bond</keyword>
<comment type="caution">
    <text evidence="6">The sequence shown here is derived from an EMBL/GenBank/DDBJ whole genome shotgun (WGS) entry which is preliminary data.</text>
</comment>
<evidence type="ECO:0000313" key="7">
    <source>
        <dbReference type="Proteomes" id="UP000192578"/>
    </source>
</evidence>
<dbReference type="PANTHER" id="PTHR13826">
    <property type="entry name" value="INTESTINAL TREFOIL FACTOR-RELATED"/>
    <property type="match status" value="1"/>
</dbReference>
<dbReference type="InterPro" id="IPR017994">
    <property type="entry name" value="P_trefoil_chordata"/>
</dbReference>
<evidence type="ECO:0000313" key="6">
    <source>
        <dbReference type="EMBL" id="OWA50193.1"/>
    </source>
</evidence>
<keyword evidence="2" id="KW-0964">Secreted</keyword>
<comment type="subcellular location">
    <subcellularLocation>
        <location evidence="1">Secreted</location>
    </subcellularLocation>
</comment>
<reference evidence="7" key="1">
    <citation type="submission" date="2017-01" db="EMBL/GenBank/DDBJ databases">
        <title>Comparative genomics of anhydrobiosis in the tardigrade Hypsibius dujardini.</title>
        <authorList>
            <person name="Yoshida Y."/>
            <person name="Koutsovoulos G."/>
            <person name="Laetsch D."/>
            <person name="Stevens L."/>
            <person name="Kumar S."/>
            <person name="Horikawa D."/>
            <person name="Ishino K."/>
            <person name="Komine S."/>
            <person name="Tomita M."/>
            <person name="Blaxter M."/>
            <person name="Arakawa K."/>
        </authorList>
    </citation>
    <scope>NUCLEOTIDE SEQUENCE [LARGE SCALE GENOMIC DNA]</scope>
    <source>
        <strain evidence="7">Z151</strain>
    </source>
</reference>
<dbReference type="Gene3D" id="4.10.110.10">
    <property type="entry name" value="Spasmolytic Protein, domain 1"/>
    <property type="match status" value="2"/>
</dbReference>
<dbReference type="OrthoDB" id="10051464at2759"/>
<dbReference type="CDD" id="cd00111">
    <property type="entry name" value="Trefoil"/>
    <property type="match status" value="2"/>
</dbReference>
<dbReference type="PRINTS" id="PR00680">
    <property type="entry name" value="PTREFOIL"/>
</dbReference>
<dbReference type="InterPro" id="IPR017957">
    <property type="entry name" value="P_trefoil_CS"/>
</dbReference>
<dbReference type="AlphaFoldDB" id="A0A9X6RJK6"/>
<dbReference type="Pfam" id="PF00088">
    <property type="entry name" value="Trefoil"/>
    <property type="match status" value="2"/>
</dbReference>
<organism evidence="6 7">
    <name type="scientific">Hypsibius exemplaris</name>
    <name type="common">Freshwater tardigrade</name>
    <dbReference type="NCBI Taxonomy" id="2072580"/>
    <lineage>
        <taxon>Eukaryota</taxon>
        <taxon>Metazoa</taxon>
        <taxon>Ecdysozoa</taxon>
        <taxon>Tardigrada</taxon>
        <taxon>Eutardigrada</taxon>
        <taxon>Parachela</taxon>
        <taxon>Hypsibioidea</taxon>
        <taxon>Hypsibiidae</taxon>
        <taxon>Hypsibius</taxon>
    </lineage>
</organism>
<dbReference type="Proteomes" id="UP000192578">
    <property type="component" value="Unassembled WGS sequence"/>
</dbReference>
<dbReference type="InterPro" id="IPR044913">
    <property type="entry name" value="P_trefoil_dom_sf"/>
</dbReference>
<evidence type="ECO:0000256" key="4">
    <source>
        <dbReference type="PROSITE-ProRule" id="PRU00779"/>
    </source>
</evidence>
<dbReference type="PROSITE" id="PS00025">
    <property type="entry name" value="P_TREFOIL_1"/>
    <property type="match status" value="2"/>
</dbReference>
<dbReference type="SMART" id="SM00018">
    <property type="entry name" value="PD"/>
    <property type="match status" value="2"/>
</dbReference>